<dbReference type="GO" id="GO:0000731">
    <property type="term" value="P:DNA synthesis involved in DNA repair"/>
    <property type="evidence" value="ECO:0007669"/>
    <property type="project" value="TreeGrafter"/>
</dbReference>
<name>A0A1Y2CZ02_9FUNG</name>
<dbReference type="GO" id="GO:0008270">
    <property type="term" value="F:zinc ion binding"/>
    <property type="evidence" value="ECO:0007669"/>
    <property type="project" value="UniProtKB-KW"/>
</dbReference>
<dbReference type="FunFam" id="1.20.272.10:FF:000001">
    <property type="entry name" value="Putative AAA family ATPase"/>
    <property type="match status" value="1"/>
</dbReference>
<keyword evidence="14" id="KW-1185">Reference proteome</keyword>
<keyword evidence="5" id="KW-0227">DNA damage</keyword>
<dbReference type="InterPro" id="IPR003593">
    <property type="entry name" value="AAA+_ATPase"/>
</dbReference>
<dbReference type="InterPro" id="IPR008824">
    <property type="entry name" value="RuvB-like_N"/>
</dbReference>
<dbReference type="SUPFAM" id="SSF48019">
    <property type="entry name" value="post-AAA+ oligomerization domain-like"/>
    <property type="match status" value="1"/>
</dbReference>
<dbReference type="Gene3D" id="1.10.8.60">
    <property type="match status" value="1"/>
</dbReference>
<dbReference type="GO" id="GO:0016787">
    <property type="term" value="F:hydrolase activity"/>
    <property type="evidence" value="ECO:0007669"/>
    <property type="project" value="UniProtKB-KW"/>
</dbReference>
<dbReference type="Proteomes" id="UP000193920">
    <property type="component" value="Unassembled WGS sequence"/>
</dbReference>
<dbReference type="InterPro" id="IPR006642">
    <property type="entry name" value="Rad18_UBZ4"/>
</dbReference>
<dbReference type="GO" id="GO:0003677">
    <property type="term" value="F:DNA binding"/>
    <property type="evidence" value="ECO:0007669"/>
    <property type="project" value="InterPro"/>
</dbReference>
<comment type="similarity">
    <text evidence="1">Belongs to the AAA ATPase family. RarA/MGS1/WRNIP1 subfamily.</text>
</comment>
<dbReference type="InterPro" id="IPR021886">
    <property type="entry name" value="MgsA_C"/>
</dbReference>
<protein>
    <submittedName>
        <fullName evidence="13">p-loop containing nucleoside triphosphate hydrolase protein</fullName>
    </submittedName>
</protein>
<keyword evidence="7" id="KW-0862">Zinc</keyword>
<gene>
    <name evidence="13" type="ORF">LY90DRAFT_456691</name>
</gene>
<dbReference type="EMBL" id="MCOG01000093">
    <property type="protein sequence ID" value="ORY52258.1"/>
    <property type="molecule type" value="Genomic_DNA"/>
</dbReference>
<evidence type="ECO:0000256" key="10">
    <source>
        <dbReference type="SAM" id="MobiDB-lite"/>
    </source>
</evidence>
<feature type="compositionally biased region" description="Polar residues" evidence="10">
    <location>
        <begin position="666"/>
        <end position="677"/>
    </location>
</feature>
<evidence type="ECO:0000259" key="12">
    <source>
        <dbReference type="SMART" id="SM00734"/>
    </source>
</evidence>
<dbReference type="OrthoDB" id="10265467at2759"/>
<evidence type="ECO:0000313" key="13">
    <source>
        <dbReference type="EMBL" id="ORY52258.1"/>
    </source>
</evidence>
<keyword evidence="6" id="KW-0863">Zinc-finger</keyword>
<dbReference type="Gene3D" id="3.40.50.300">
    <property type="entry name" value="P-loop containing nucleotide triphosphate hydrolases"/>
    <property type="match status" value="1"/>
</dbReference>
<dbReference type="InterPro" id="IPR032423">
    <property type="entry name" value="AAA_assoc_2"/>
</dbReference>
<organism evidence="13 14">
    <name type="scientific">Neocallimastix californiae</name>
    <dbReference type="NCBI Taxonomy" id="1754190"/>
    <lineage>
        <taxon>Eukaryota</taxon>
        <taxon>Fungi</taxon>
        <taxon>Fungi incertae sedis</taxon>
        <taxon>Chytridiomycota</taxon>
        <taxon>Chytridiomycota incertae sedis</taxon>
        <taxon>Neocallimastigomycetes</taxon>
        <taxon>Neocallimastigales</taxon>
        <taxon>Neocallimastigaceae</taxon>
        <taxon>Neocallimastix</taxon>
    </lineage>
</organism>
<evidence type="ECO:0000259" key="11">
    <source>
        <dbReference type="SMART" id="SM00382"/>
    </source>
</evidence>
<evidence type="ECO:0000256" key="9">
    <source>
        <dbReference type="ARBA" id="ARBA00023204"/>
    </source>
</evidence>
<dbReference type="PANTHER" id="PTHR13779:SF7">
    <property type="entry name" value="ATPASE WRNIP1"/>
    <property type="match status" value="1"/>
</dbReference>
<dbReference type="InterPro" id="IPR027417">
    <property type="entry name" value="P-loop_NTPase"/>
</dbReference>
<proteinExistence type="inferred from homology"/>
<keyword evidence="3" id="KW-0479">Metal-binding</keyword>
<dbReference type="GO" id="GO:0009378">
    <property type="term" value="F:four-way junction helicase activity"/>
    <property type="evidence" value="ECO:0007669"/>
    <property type="project" value="InterPro"/>
</dbReference>
<dbReference type="FunFam" id="3.40.50.300:FF:000137">
    <property type="entry name" value="Replication-associated recombination protein A"/>
    <property type="match status" value="1"/>
</dbReference>
<accession>A0A1Y2CZ02</accession>
<evidence type="ECO:0000256" key="1">
    <source>
        <dbReference type="ARBA" id="ARBA00008959"/>
    </source>
</evidence>
<evidence type="ECO:0000256" key="5">
    <source>
        <dbReference type="ARBA" id="ARBA00022763"/>
    </source>
</evidence>
<dbReference type="SMART" id="SM00734">
    <property type="entry name" value="ZnF_Rad18"/>
    <property type="match status" value="1"/>
</dbReference>
<dbReference type="GO" id="GO:0008047">
    <property type="term" value="F:enzyme activator activity"/>
    <property type="evidence" value="ECO:0007669"/>
    <property type="project" value="TreeGrafter"/>
</dbReference>
<dbReference type="AlphaFoldDB" id="A0A1Y2CZ02"/>
<dbReference type="Gene3D" id="1.20.272.10">
    <property type="match status" value="1"/>
</dbReference>
<reference evidence="13 14" key="1">
    <citation type="submission" date="2016-08" db="EMBL/GenBank/DDBJ databases">
        <title>A Parts List for Fungal Cellulosomes Revealed by Comparative Genomics.</title>
        <authorList>
            <consortium name="DOE Joint Genome Institute"/>
            <person name="Haitjema C.H."/>
            <person name="Gilmore S.P."/>
            <person name="Henske J.K."/>
            <person name="Solomon K.V."/>
            <person name="De Groot R."/>
            <person name="Kuo A."/>
            <person name="Mondo S.J."/>
            <person name="Salamov A.A."/>
            <person name="Labutti K."/>
            <person name="Zhao Z."/>
            <person name="Chiniquy J."/>
            <person name="Barry K."/>
            <person name="Brewer H.M."/>
            <person name="Purvine S.O."/>
            <person name="Wright A.T."/>
            <person name="Boxma B."/>
            <person name="Van Alen T."/>
            <person name="Hackstein J.H."/>
            <person name="Baker S.E."/>
            <person name="Grigoriev I.V."/>
            <person name="O'Malley M.A."/>
        </authorList>
    </citation>
    <scope>NUCLEOTIDE SEQUENCE [LARGE SCALE GENOMIC DNA]</scope>
    <source>
        <strain evidence="13 14">G1</strain>
    </source>
</reference>
<dbReference type="GO" id="GO:0006271">
    <property type="term" value="P:DNA strand elongation involved in DNA replication"/>
    <property type="evidence" value="ECO:0007669"/>
    <property type="project" value="UniProtKB-ARBA"/>
</dbReference>
<comment type="caution">
    <text evidence="13">The sequence shown here is derived from an EMBL/GenBank/DDBJ whole genome shotgun (WGS) entry which is preliminary data.</text>
</comment>
<evidence type="ECO:0000256" key="3">
    <source>
        <dbReference type="ARBA" id="ARBA00022723"/>
    </source>
</evidence>
<evidence type="ECO:0000256" key="7">
    <source>
        <dbReference type="ARBA" id="ARBA00022833"/>
    </source>
</evidence>
<evidence type="ECO:0000256" key="2">
    <source>
        <dbReference type="ARBA" id="ARBA00022705"/>
    </source>
</evidence>
<dbReference type="PANTHER" id="PTHR13779">
    <property type="entry name" value="WERNER HELICASE-INTERACTING PROTEIN 1 FAMILY MEMBER"/>
    <property type="match status" value="1"/>
</dbReference>
<dbReference type="Pfam" id="PF16193">
    <property type="entry name" value="AAA_assoc_2"/>
    <property type="match status" value="1"/>
</dbReference>
<evidence type="ECO:0000313" key="14">
    <source>
        <dbReference type="Proteomes" id="UP000193920"/>
    </source>
</evidence>
<dbReference type="Pfam" id="PF05496">
    <property type="entry name" value="RuvB_N"/>
    <property type="match status" value="1"/>
</dbReference>
<feature type="region of interest" description="Disordered" evidence="10">
    <location>
        <begin position="631"/>
        <end position="677"/>
    </location>
</feature>
<dbReference type="CDD" id="cd00009">
    <property type="entry name" value="AAA"/>
    <property type="match status" value="1"/>
</dbReference>
<dbReference type="Pfam" id="PF12002">
    <property type="entry name" value="MgsA_C"/>
    <property type="match status" value="1"/>
</dbReference>
<dbReference type="GO" id="GO:0017116">
    <property type="term" value="F:single-stranded DNA helicase activity"/>
    <property type="evidence" value="ECO:0007669"/>
    <property type="project" value="TreeGrafter"/>
</dbReference>
<feature type="domain" description="UBZ4-type" evidence="12">
    <location>
        <begin position="5"/>
        <end position="29"/>
    </location>
</feature>
<dbReference type="InterPro" id="IPR051314">
    <property type="entry name" value="AAA_ATPase_RarA/MGS1/WRNIP1"/>
</dbReference>
<keyword evidence="13" id="KW-0378">Hydrolase</keyword>
<keyword evidence="2" id="KW-0235">DNA replication</keyword>
<evidence type="ECO:0000256" key="8">
    <source>
        <dbReference type="ARBA" id="ARBA00022840"/>
    </source>
</evidence>
<feature type="domain" description="AAA+ ATPase" evidence="11">
    <location>
        <begin position="211"/>
        <end position="328"/>
    </location>
</feature>
<keyword evidence="8" id="KW-0067">ATP-binding</keyword>
<dbReference type="Gene3D" id="1.10.3710.10">
    <property type="entry name" value="DNA polymerase III clamp loader subunits, C-terminal domain"/>
    <property type="match status" value="1"/>
</dbReference>
<dbReference type="GO" id="GO:0006310">
    <property type="term" value="P:DNA recombination"/>
    <property type="evidence" value="ECO:0007669"/>
    <property type="project" value="InterPro"/>
</dbReference>
<feature type="compositionally biased region" description="Low complexity" evidence="10">
    <location>
        <begin position="638"/>
        <end position="654"/>
    </location>
</feature>
<dbReference type="GO" id="GO:0005634">
    <property type="term" value="C:nucleus"/>
    <property type="evidence" value="ECO:0007669"/>
    <property type="project" value="TreeGrafter"/>
</dbReference>
<dbReference type="CDD" id="cd18139">
    <property type="entry name" value="HLD_clamp_RarA"/>
    <property type="match status" value="1"/>
</dbReference>
<keyword evidence="9" id="KW-0234">DNA repair</keyword>
<dbReference type="STRING" id="1754190.A0A1Y2CZ02"/>
<dbReference type="Gene3D" id="3.30.160.60">
    <property type="entry name" value="Classic Zinc Finger"/>
    <property type="match status" value="1"/>
</dbReference>
<dbReference type="InterPro" id="IPR008921">
    <property type="entry name" value="DNA_pol3_clamp-load_cplx_C"/>
</dbReference>
<dbReference type="GO" id="GO:0005524">
    <property type="term" value="F:ATP binding"/>
    <property type="evidence" value="ECO:0007669"/>
    <property type="project" value="UniProtKB-KW"/>
</dbReference>
<evidence type="ECO:0000256" key="4">
    <source>
        <dbReference type="ARBA" id="ARBA00022741"/>
    </source>
</evidence>
<dbReference type="SUPFAM" id="SSF52540">
    <property type="entry name" value="P-loop containing nucleoside triphosphate hydrolases"/>
    <property type="match status" value="1"/>
</dbReference>
<evidence type="ECO:0000256" key="6">
    <source>
        <dbReference type="ARBA" id="ARBA00022771"/>
    </source>
</evidence>
<sequence length="677" mass="77213">MSNISVKCPICNKLVTEAGINAHLDSNCQYNIVKIDGTVENLVNDRDNINVNSNVDTCVKSKFQKINANHIYLGANSMEKKKTIQSTLFSNLKRKSNDTNTSINKITNHSSIYNGNNINININHNNSNNNNNNNNFNKKIKIENEIISPNFDMNKKYNNNIKSIGNNIKKENKKQLPLAELVRPKTLEDYFGQEEIMGKNSILKTLITKNRVPSLILWGPPGVGKTCLARIIANHYGSFYRELSGTLHSLTDLKRASEECANHLKLTGKKAILFIDEIHRFNKLQQDSLLSWVERGSYTLIGATTENPSFKLNSALLSRCRVFQLKKLSKIAMMSILERAARIKLELFGKTLKIIEESNDTEISIKDENQNYQNNDFKPSKELYEGKNTIYIEKEVIELIAIMSDGDARNSLNILDMSLDLVLSDDSKYEITKEMIKMSFQKTHLLYDKNGEEHYDLISAFHKSIRGSDENATLYWLGRMIYAGEDPLYIARRLIRIASEDVGFGDNYALTLATSCYQACQFIGMPECDVILAHTAVYMSRAPKSVEVYKALGMVKEVIQQEIAYPVPMHIRNAPTALMEKMGYGKGYKYNPDYEEPIEQEYLPKELKCRRYLGVFEENRRKAYEEKKKLKEAKTITDSSNSSNNNNTIDNNNDNNKDDNLNNQNTVENNKYNDSVS</sequence>
<keyword evidence="4" id="KW-0547">Nucleotide-binding</keyword>
<dbReference type="SMART" id="SM00382">
    <property type="entry name" value="AAA"/>
    <property type="match status" value="1"/>
</dbReference>